<evidence type="ECO:0000313" key="1">
    <source>
        <dbReference type="EMBL" id="KAF5761187.1"/>
    </source>
</evidence>
<dbReference type="Proteomes" id="UP000215914">
    <property type="component" value="Chromosome 16"/>
</dbReference>
<dbReference type="AlphaFoldDB" id="A0A251S1B7"/>
<dbReference type="InParanoid" id="A0A251S1B7"/>
<evidence type="ECO:0000313" key="3">
    <source>
        <dbReference type="Proteomes" id="UP000215914"/>
    </source>
</evidence>
<organism evidence="2 3">
    <name type="scientific">Helianthus annuus</name>
    <name type="common">Common sunflower</name>
    <dbReference type="NCBI Taxonomy" id="4232"/>
    <lineage>
        <taxon>Eukaryota</taxon>
        <taxon>Viridiplantae</taxon>
        <taxon>Streptophyta</taxon>
        <taxon>Embryophyta</taxon>
        <taxon>Tracheophyta</taxon>
        <taxon>Spermatophyta</taxon>
        <taxon>Magnoliopsida</taxon>
        <taxon>eudicotyledons</taxon>
        <taxon>Gunneridae</taxon>
        <taxon>Pentapetalae</taxon>
        <taxon>asterids</taxon>
        <taxon>campanulids</taxon>
        <taxon>Asterales</taxon>
        <taxon>Asteraceae</taxon>
        <taxon>Asteroideae</taxon>
        <taxon>Heliantheae alliance</taxon>
        <taxon>Heliantheae</taxon>
        <taxon>Helianthus</taxon>
    </lineage>
</organism>
<reference evidence="1 3" key="1">
    <citation type="journal article" date="2017" name="Nature">
        <title>The sunflower genome provides insights into oil metabolism, flowering and Asterid evolution.</title>
        <authorList>
            <person name="Badouin H."/>
            <person name="Gouzy J."/>
            <person name="Grassa C.J."/>
            <person name="Murat F."/>
            <person name="Staton S.E."/>
            <person name="Cottret L."/>
            <person name="Lelandais-Briere C."/>
            <person name="Owens G.L."/>
            <person name="Carrere S."/>
            <person name="Mayjonade B."/>
            <person name="Legrand L."/>
            <person name="Gill N."/>
            <person name="Kane N.C."/>
            <person name="Bowers J.E."/>
            <person name="Hubner S."/>
            <person name="Bellec A."/>
            <person name="Berard A."/>
            <person name="Berges H."/>
            <person name="Blanchet N."/>
            <person name="Boniface M.C."/>
            <person name="Brunel D."/>
            <person name="Catrice O."/>
            <person name="Chaidir N."/>
            <person name="Claudel C."/>
            <person name="Donnadieu C."/>
            <person name="Faraut T."/>
            <person name="Fievet G."/>
            <person name="Helmstetter N."/>
            <person name="King M."/>
            <person name="Knapp S.J."/>
            <person name="Lai Z."/>
            <person name="Le Paslier M.C."/>
            <person name="Lippi Y."/>
            <person name="Lorenzon L."/>
            <person name="Mandel J.R."/>
            <person name="Marage G."/>
            <person name="Marchand G."/>
            <person name="Marquand E."/>
            <person name="Bret-Mestries E."/>
            <person name="Morien E."/>
            <person name="Nambeesan S."/>
            <person name="Nguyen T."/>
            <person name="Pegot-Espagnet P."/>
            <person name="Pouilly N."/>
            <person name="Raftis F."/>
            <person name="Sallet E."/>
            <person name="Schiex T."/>
            <person name="Thomas J."/>
            <person name="Vandecasteele C."/>
            <person name="Vares D."/>
            <person name="Vear F."/>
            <person name="Vautrin S."/>
            <person name="Crespi M."/>
            <person name="Mangin B."/>
            <person name="Burke J.M."/>
            <person name="Salse J."/>
            <person name="Munos S."/>
            <person name="Vincourt P."/>
            <person name="Rieseberg L.H."/>
            <person name="Langlade N.B."/>
        </authorList>
    </citation>
    <scope>NUCLEOTIDE SEQUENCE [LARGE SCALE GENOMIC DNA]</scope>
    <source>
        <strain evidence="3">cv. SF193</strain>
        <tissue evidence="1">Leaves</tissue>
    </source>
</reference>
<dbReference type="EMBL" id="MNCJ02000331">
    <property type="protein sequence ID" value="KAF5761187.1"/>
    <property type="molecule type" value="Genomic_DNA"/>
</dbReference>
<dbReference type="EMBL" id="CM007905">
    <property type="protein sequence ID" value="OTF92468.1"/>
    <property type="molecule type" value="Genomic_DNA"/>
</dbReference>
<keyword evidence="3" id="KW-1185">Reference proteome</keyword>
<name>A0A251S1B7_HELAN</name>
<sequence length="108" mass="12915">MMFRICAYQVFDEMFVYSWLCVGSVGHGEDLSYLQRIKYMLEPLNALQFFIRSIPKVPNLKLAWPKHLRSQRKRHERSPSSCMRRFLRIGMQGLKKSIRVVRRTKLPI</sequence>
<protein>
    <submittedName>
        <fullName evidence="2">Uncharacterized protein</fullName>
    </submittedName>
</protein>
<gene>
    <name evidence="2" type="ORF">HannXRQ_Chr16g0522211</name>
    <name evidence="1" type="ORF">HanXRQr2_Chr16g0762121</name>
</gene>
<reference evidence="1" key="3">
    <citation type="submission" date="2020-06" db="EMBL/GenBank/DDBJ databases">
        <title>Helianthus annuus Genome sequencing and assembly Release 2.</title>
        <authorList>
            <person name="Gouzy J."/>
            <person name="Langlade N."/>
            <person name="Munos S."/>
        </authorList>
    </citation>
    <scope>NUCLEOTIDE SEQUENCE</scope>
    <source>
        <tissue evidence="1">Leaves</tissue>
    </source>
</reference>
<dbReference type="Gramene" id="mRNA:HanXRQr2_Chr16g0762121">
    <property type="protein sequence ID" value="mRNA:HanXRQr2_Chr16g0762121"/>
    <property type="gene ID" value="HanXRQr2_Chr16g0762121"/>
</dbReference>
<proteinExistence type="predicted"/>
<reference evidence="2" key="2">
    <citation type="submission" date="2017-02" db="EMBL/GenBank/DDBJ databases">
        <title>Sunflower complete genome.</title>
        <authorList>
            <person name="Langlade N."/>
            <person name="Munos S."/>
        </authorList>
    </citation>
    <scope>NUCLEOTIDE SEQUENCE [LARGE SCALE GENOMIC DNA]</scope>
    <source>
        <tissue evidence="2">Leaves</tissue>
    </source>
</reference>
<accession>A0A251S1B7</accession>
<evidence type="ECO:0000313" key="2">
    <source>
        <dbReference type="EMBL" id="OTF92468.1"/>
    </source>
</evidence>